<dbReference type="Proteomes" id="UP000639859">
    <property type="component" value="Unassembled WGS sequence"/>
</dbReference>
<dbReference type="RefSeq" id="WP_198574329.1">
    <property type="nucleotide sequence ID" value="NZ_JADWOX010000001.1"/>
</dbReference>
<reference evidence="1 2" key="1">
    <citation type="submission" date="2020-11" db="EMBL/GenBank/DDBJ databases">
        <title>genome sequence of strain KACC 18849.</title>
        <authorList>
            <person name="Gao J."/>
            <person name="Zhang X."/>
        </authorList>
    </citation>
    <scope>NUCLEOTIDE SEQUENCE [LARGE SCALE GENOMIC DNA]</scope>
    <source>
        <strain evidence="1 2">KACC 18849</strain>
    </source>
</reference>
<sequence>MGADLEDRFRPPAELRPAIRAFCERLIPPIQAAARAVGYAVAVHGSMERDLDLLAFPWTADAADELAAVEAIRLAVAEASGGRCLRNQEVGEKPHGRRSYTLLLFSDQCIESAAGCHPFIDLSVAPRVIR</sequence>
<accession>A0ABS0SS36</accession>
<organism evidence="1 2">
    <name type="scientific">Caulobacter hibisci</name>
    <dbReference type="NCBI Taxonomy" id="2035993"/>
    <lineage>
        <taxon>Bacteria</taxon>
        <taxon>Pseudomonadati</taxon>
        <taxon>Pseudomonadota</taxon>
        <taxon>Alphaproteobacteria</taxon>
        <taxon>Caulobacterales</taxon>
        <taxon>Caulobacteraceae</taxon>
        <taxon>Caulobacter</taxon>
    </lineage>
</organism>
<evidence type="ECO:0000313" key="1">
    <source>
        <dbReference type="EMBL" id="MBI1682373.1"/>
    </source>
</evidence>
<protein>
    <recommendedName>
        <fullName evidence="3">Polymerase nucleotidyl transferase domain-containing protein</fullName>
    </recommendedName>
</protein>
<evidence type="ECO:0000313" key="2">
    <source>
        <dbReference type="Proteomes" id="UP000639859"/>
    </source>
</evidence>
<name>A0ABS0SS36_9CAUL</name>
<keyword evidence="2" id="KW-1185">Reference proteome</keyword>
<evidence type="ECO:0008006" key="3">
    <source>
        <dbReference type="Google" id="ProtNLM"/>
    </source>
</evidence>
<gene>
    <name evidence="1" type="ORF">I4Q42_01680</name>
</gene>
<comment type="caution">
    <text evidence="1">The sequence shown here is derived from an EMBL/GenBank/DDBJ whole genome shotgun (WGS) entry which is preliminary data.</text>
</comment>
<dbReference type="EMBL" id="JADWOX010000001">
    <property type="protein sequence ID" value="MBI1682373.1"/>
    <property type="molecule type" value="Genomic_DNA"/>
</dbReference>
<proteinExistence type="predicted"/>